<dbReference type="PANTHER" id="PTHR30336">
    <property type="entry name" value="INNER MEMBRANE PROTEIN, PROBABLE PERMEASE"/>
    <property type="match status" value="1"/>
</dbReference>
<name>A0A919VYT8_9ACTN</name>
<comment type="caution">
    <text evidence="2">The sequence shown here is derived from an EMBL/GenBank/DDBJ whole genome shotgun (WGS) entry which is preliminary data.</text>
</comment>
<evidence type="ECO:0000313" key="2">
    <source>
        <dbReference type="EMBL" id="GIM80742.1"/>
    </source>
</evidence>
<organism evidence="2 3">
    <name type="scientific">Winogradskya consettensis</name>
    <dbReference type="NCBI Taxonomy" id="113560"/>
    <lineage>
        <taxon>Bacteria</taxon>
        <taxon>Bacillati</taxon>
        <taxon>Actinomycetota</taxon>
        <taxon>Actinomycetes</taxon>
        <taxon>Micromonosporales</taxon>
        <taxon>Micromonosporaceae</taxon>
        <taxon>Winogradskya</taxon>
    </lineage>
</organism>
<dbReference type="InterPro" id="IPR014729">
    <property type="entry name" value="Rossmann-like_a/b/a_fold"/>
</dbReference>
<keyword evidence="3" id="KW-1185">Reference proteome</keyword>
<dbReference type="Gene3D" id="1.10.3620.10">
    <property type="entry name" value="YdcF like domain"/>
    <property type="match status" value="1"/>
</dbReference>
<dbReference type="InterPro" id="IPR051599">
    <property type="entry name" value="Cell_Envelope_Assoc"/>
</dbReference>
<dbReference type="GO" id="GO:0005886">
    <property type="term" value="C:plasma membrane"/>
    <property type="evidence" value="ECO:0007669"/>
    <property type="project" value="TreeGrafter"/>
</dbReference>
<dbReference type="PANTHER" id="PTHR30336:SF20">
    <property type="entry name" value="DUF218 DOMAIN-CONTAINING PROTEIN"/>
    <property type="match status" value="1"/>
</dbReference>
<evidence type="ECO:0000259" key="1">
    <source>
        <dbReference type="Pfam" id="PF02698"/>
    </source>
</evidence>
<dbReference type="RefSeq" id="WP_213001677.1">
    <property type="nucleotide sequence ID" value="NZ_BAAATW010000001.1"/>
</dbReference>
<dbReference type="Gene3D" id="3.40.50.620">
    <property type="entry name" value="HUPs"/>
    <property type="match status" value="1"/>
</dbReference>
<accession>A0A919VYT8</accession>
<protein>
    <recommendedName>
        <fullName evidence="1">DUF218 domain-containing protein</fullName>
    </recommendedName>
</protein>
<dbReference type="InterPro" id="IPR003848">
    <property type="entry name" value="DUF218"/>
</dbReference>
<reference evidence="2" key="1">
    <citation type="submission" date="2021-03" db="EMBL/GenBank/DDBJ databases">
        <title>Whole genome shotgun sequence of Actinoplanes consettensis NBRC 14913.</title>
        <authorList>
            <person name="Komaki H."/>
            <person name="Tamura T."/>
        </authorList>
    </citation>
    <scope>NUCLEOTIDE SEQUENCE</scope>
    <source>
        <strain evidence="2">NBRC 14913</strain>
    </source>
</reference>
<feature type="domain" description="DUF218" evidence="1">
    <location>
        <begin position="45"/>
        <end position="150"/>
    </location>
</feature>
<gene>
    <name evidence="2" type="ORF">Aco04nite_72430</name>
</gene>
<dbReference type="EMBL" id="BOQP01000043">
    <property type="protein sequence ID" value="GIM80742.1"/>
    <property type="molecule type" value="Genomic_DNA"/>
</dbReference>
<dbReference type="Proteomes" id="UP000680865">
    <property type="component" value="Unassembled WGS sequence"/>
</dbReference>
<sequence>MTLSRSADQLNTLAGFLGRRDVPALTERADILILFGGCPPEGWDLAARAWLDGIAGKFLLVGGAGHTTPMLQRFPRLAGFDIEADMMAAYLAAEHGITDVLLERESTNSGNNITFAERTIRAWAGGPPESMILIQDASMQQRMDAVVRAKWTYGTPQVINFAGTSPRVEVRDGKLAYSGTPHWGAWDVDHWITLLMGEIPRLADTPDGYGPRGRDFLAHVDIPADVLAAFEELRKTYDVRPALGA</sequence>
<evidence type="ECO:0000313" key="3">
    <source>
        <dbReference type="Proteomes" id="UP000680865"/>
    </source>
</evidence>
<proteinExistence type="predicted"/>
<dbReference type="AlphaFoldDB" id="A0A919VYT8"/>
<dbReference type="Pfam" id="PF02698">
    <property type="entry name" value="DUF218"/>
    <property type="match status" value="1"/>
</dbReference>